<accession>A0A074KPT2</accession>
<dbReference type="SUPFAM" id="SSF51735">
    <property type="entry name" value="NAD(P)-binding Rossmann-fold domains"/>
    <property type="match status" value="1"/>
</dbReference>
<evidence type="ECO:0000313" key="4">
    <source>
        <dbReference type="Proteomes" id="UP000027821"/>
    </source>
</evidence>
<dbReference type="Gene3D" id="3.40.50.720">
    <property type="entry name" value="NAD(P)-binding Rossmann-like Domain"/>
    <property type="match status" value="1"/>
</dbReference>
<dbReference type="AlphaFoldDB" id="A0A074KPT2"/>
<feature type="domain" description="Gfo/Idh/MocA-like oxidoreductase N-terminal" evidence="1">
    <location>
        <begin position="44"/>
        <end position="167"/>
    </location>
</feature>
<dbReference type="eggNOG" id="COG0673">
    <property type="taxonomic scope" value="Bacteria"/>
</dbReference>
<sequence length="458" mass="52307">MDPITPTLSRRSFITKTSLLTTGTIFMSGIAEALNLWDRPNEKMKVAMVGTGVRGVNMFGRDIKNEYPDQITFVGLSDINPGRLKFAQTYIGVDCPTFLSFDEMMAQTKPDVLIVTTVDNTHHEFIIKGLEYGANVITEKPMTTDEFKCQAILDAERKSDKKVIVTFNYRYSPHRQKMYEMLRAGEIGALTSVDFHWYLDTSHGADYFRRWHGYREKGGTLLVHKSTHHFDLLNWWIDSDPEEVFAYGDLELYGKNGPFRHTHCRPCPHKNDCDFYWDITKSQHMIDLYVDNEKHDGYLRDGCVYREDLDIYDKMAVQIRYMNGVQVSYSLTTYSPYEGYRIAFNGTKGRIEAWIKEKQPWQEPEKDEIRLTKNFGKTEIISVPHGPGGHGGGDVRLKDKLFKDPNLPDPARQSAGTRDGALSILVGIAARNSIETGKPVRIQELTDISLQKTGRGFG</sequence>
<dbReference type="Gene3D" id="3.30.360.10">
    <property type="entry name" value="Dihydrodipicolinate Reductase, domain 2"/>
    <property type="match status" value="1"/>
</dbReference>
<dbReference type="SUPFAM" id="SSF55347">
    <property type="entry name" value="Glyceraldehyde-3-phosphate dehydrogenase-like, C-terminal domain"/>
    <property type="match status" value="1"/>
</dbReference>
<dbReference type="RefSeq" id="WP_035079140.1">
    <property type="nucleotide sequence ID" value="NZ_JMIH01000034.1"/>
</dbReference>
<dbReference type="GO" id="GO:0000166">
    <property type="term" value="F:nucleotide binding"/>
    <property type="evidence" value="ECO:0007669"/>
    <property type="project" value="InterPro"/>
</dbReference>
<dbReference type="STRING" id="1048983.EL17_20845"/>
<dbReference type="Pfam" id="PF01408">
    <property type="entry name" value="GFO_IDH_MocA"/>
    <property type="match status" value="1"/>
</dbReference>
<feature type="domain" description="Gfo/Idh/MocA-like oxidoreductase C-terminal" evidence="2">
    <location>
        <begin position="180"/>
        <end position="441"/>
    </location>
</feature>
<dbReference type="PANTHER" id="PTHR43377">
    <property type="entry name" value="BILIVERDIN REDUCTASE A"/>
    <property type="match status" value="1"/>
</dbReference>
<dbReference type="InterPro" id="IPR051450">
    <property type="entry name" value="Gfo/Idh/MocA_Oxidoreductases"/>
</dbReference>
<name>A0A074KPT2_9BACT</name>
<dbReference type="InterPro" id="IPR000683">
    <property type="entry name" value="Gfo/Idh/MocA-like_OxRdtase_N"/>
</dbReference>
<dbReference type="InterPro" id="IPR006311">
    <property type="entry name" value="TAT_signal"/>
</dbReference>
<evidence type="ECO:0000259" key="1">
    <source>
        <dbReference type="Pfam" id="PF01408"/>
    </source>
</evidence>
<dbReference type="OrthoDB" id="9781031at2"/>
<keyword evidence="4" id="KW-1185">Reference proteome</keyword>
<organism evidence="3 4">
    <name type="scientific">Anditalea andensis</name>
    <dbReference type="NCBI Taxonomy" id="1048983"/>
    <lineage>
        <taxon>Bacteria</taxon>
        <taxon>Pseudomonadati</taxon>
        <taxon>Bacteroidota</taxon>
        <taxon>Cytophagia</taxon>
        <taxon>Cytophagales</taxon>
        <taxon>Cytophagaceae</taxon>
        <taxon>Anditalea</taxon>
    </lineage>
</organism>
<proteinExistence type="predicted"/>
<dbReference type="PANTHER" id="PTHR43377:SF2">
    <property type="entry name" value="BINDING ROSSMANN FOLD OXIDOREDUCTASE, PUTATIVE (AFU_ORTHOLOGUE AFUA_4G00560)-RELATED"/>
    <property type="match status" value="1"/>
</dbReference>
<dbReference type="Pfam" id="PF02894">
    <property type="entry name" value="GFO_IDH_MocA_C"/>
    <property type="match status" value="1"/>
</dbReference>
<dbReference type="Proteomes" id="UP000027821">
    <property type="component" value="Unassembled WGS sequence"/>
</dbReference>
<dbReference type="EMBL" id="JMIH01000034">
    <property type="protein sequence ID" value="KEO71966.1"/>
    <property type="molecule type" value="Genomic_DNA"/>
</dbReference>
<dbReference type="PROSITE" id="PS51318">
    <property type="entry name" value="TAT"/>
    <property type="match status" value="1"/>
</dbReference>
<protein>
    <submittedName>
        <fullName evidence="3">4,5-dihydroxyphthalate dehydrogenase</fullName>
    </submittedName>
</protein>
<gene>
    <name evidence="3" type="ORF">EL17_20845</name>
</gene>
<evidence type="ECO:0000313" key="3">
    <source>
        <dbReference type="EMBL" id="KEO71966.1"/>
    </source>
</evidence>
<reference evidence="3 4" key="1">
    <citation type="submission" date="2014-04" db="EMBL/GenBank/DDBJ databases">
        <title>Characterization and application of a salt tolerant electro-active bacterium.</title>
        <authorList>
            <person name="Yang L."/>
            <person name="Wei S."/>
            <person name="Tay Q.X.M."/>
        </authorList>
    </citation>
    <scope>NUCLEOTIDE SEQUENCE [LARGE SCALE GENOMIC DNA]</scope>
    <source>
        <strain evidence="3 4">LY1</strain>
    </source>
</reference>
<evidence type="ECO:0000259" key="2">
    <source>
        <dbReference type="Pfam" id="PF02894"/>
    </source>
</evidence>
<comment type="caution">
    <text evidence="3">The sequence shown here is derived from an EMBL/GenBank/DDBJ whole genome shotgun (WGS) entry which is preliminary data.</text>
</comment>
<dbReference type="InterPro" id="IPR036291">
    <property type="entry name" value="NAD(P)-bd_dom_sf"/>
</dbReference>
<dbReference type="InterPro" id="IPR004104">
    <property type="entry name" value="Gfo/Idh/MocA-like_OxRdtase_C"/>
</dbReference>